<keyword evidence="3" id="KW-1185">Reference proteome</keyword>
<gene>
    <name evidence="2" type="ORF">HNQ39_001821</name>
</gene>
<dbReference type="Proteomes" id="UP000520814">
    <property type="component" value="Unassembled WGS sequence"/>
</dbReference>
<accession>A0A7W9SNS7</accession>
<keyword evidence="1" id="KW-0472">Membrane</keyword>
<protein>
    <submittedName>
        <fullName evidence="2">Uncharacterized protein</fullName>
    </submittedName>
</protein>
<evidence type="ECO:0000313" key="2">
    <source>
        <dbReference type="EMBL" id="MBB6050030.1"/>
    </source>
</evidence>
<keyword evidence="1" id="KW-1133">Transmembrane helix</keyword>
<feature type="transmembrane region" description="Helical" evidence="1">
    <location>
        <begin position="42"/>
        <end position="58"/>
    </location>
</feature>
<reference evidence="2 3" key="1">
    <citation type="submission" date="2020-08" db="EMBL/GenBank/DDBJ databases">
        <title>Genomic Encyclopedia of Type Strains, Phase IV (KMG-IV): sequencing the most valuable type-strain genomes for metagenomic binning, comparative biology and taxonomic classification.</title>
        <authorList>
            <person name="Goeker M."/>
        </authorList>
    </citation>
    <scope>NUCLEOTIDE SEQUENCE [LARGE SCALE GENOMIC DNA]</scope>
    <source>
        <strain evidence="2 3">DSM 23562</strain>
    </source>
</reference>
<evidence type="ECO:0000256" key="1">
    <source>
        <dbReference type="SAM" id="Phobius"/>
    </source>
</evidence>
<evidence type="ECO:0000313" key="3">
    <source>
        <dbReference type="Proteomes" id="UP000520814"/>
    </source>
</evidence>
<keyword evidence="1" id="KW-0812">Transmembrane</keyword>
<dbReference type="RefSeq" id="WP_184194201.1">
    <property type="nucleotide sequence ID" value="NZ_JACHGW010000002.1"/>
</dbReference>
<dbReference type="AlphaFoldDB" id="A0A7W9SNS7"/>
<proteinExistence type="predicted"/>
<name>A0A7W9SNS7_ARMRO</name>
<dbReference type="EMBL" id="JACHGW010000002">
    <property type="protein sequence ID" value="MBB6050030.1"/>
    <property type="molecule type" value="Genomic_DNA"/>
</dbReference>
<comment type="caution">
    <text evidence="2">The sequence shown here is derived from an EMBL/GenBank/DDBJ whole genome shotgun (WGS) entry which is preliminary data.</text>
</comment>
<sequence length="113" mass="12264">MNKQQLKMAGAQAATVAIRRRVDIALGFALLRDKRLPLAEKALALVLGIAGMLVIQVLEVPLELLTLIFGSPFGIEDGVEAIVWPVILACAILPYLSPQSLVDQLRAERAQHL</sequence>
<organism evidence="2 3">
    <name type="scientific">Armatimonas rosea</name>
    <dbReference type="NCBI Taxonomy" id="685828"/>
    <lineage>
        <taxon>Bacteria</taxon>
        <taxon>Bacillati</taxon>
        <taxon>Armatimonadota</taxon>
        <taxon>Armatimonadia</taxon>
        <taxon>Armatimonadales</taxon>
        <taxon>Armatimonadaceae</taxon>
        <taxon>Armatimonas</taxon>
    </lineage>
</organism>
<feature type="transmembrane region" description="Helical" evidence="1">
    <location>
        <begin position="78"/>
        <end position="96"/>
    </location>
</feature>